<gene>
    <name evidence="5" type="ORF">SAMN05444002_1407</name>
</gene>
<proteinExistence type="predicted"/>
<dbReference type="AlphaFoldDB" id="A0A1N6F608"/>
<dbReference type="InterPro" id="IPR020449">
    <property type="entry name" value="Tscrpt_reg_AraC-type_HTH"/>
</dbReference>
<dbReference type="PROSITE" id="PS01124">
    <property type="entry name" value="HTH_ARAC_FAMILY_2"/>
    <property type="match status" value="1"/>
</dbReference>
<keyword evidence="2 5" id="KW-0238">DNA-binding</keyword>
<dbReference type="InterPro" id="IPR009057">
    <property type="entry name" value="Homeodomain-like_sf"/>
</dbReference>
<keyword evidence="1" id="KW-0805">Transcription regulation</keyword>
<accession>A0A1N6F608</accession>
<dbReference type="Pfam" id="PF12833">
    <property type="entry name" value="HTH_18"/>
    <property type="match status" value="1"/>
</dbReference>
<dbReference type="EMBL" id="FSRL01000001">
    <property type="protein sequence ID" value="SIN90732.1"/>
    <property type="molecule type" value="Genomic_DNA"/>
</dbReference>
<evidence type="ECO:0000256" key="1">
    <source>
        <dbReference type="ARBA" id="ARBA00023015"/>
    </source>
</evidence>
<dbReference type="GO" id="GO:0043565">
    <property type="term" value="F:sequence-specific DNA binding"/>
    <property type="evidence" value="ECO:0007669"/>
    <property type="project" value="InterPro"/>
</dbReference>
<dbReference type="SUPFAM" id="SSF46689">
    <property type="entry name" value="Homeodomain-like"/>
    <property type="match status" value="1"/>
</dbReference>
<evidence type="ECO:0000256" key="3">
    <source>
        <dbReference type="ARBA" id="ARBA00023163"/>
    </source>
</evidence>
<organism evidence="5 6">
    <name type="scientific">Vannielia litorea</name>
    <dbReference type="NCBI Taxonomy" id="1217970"/>
    <lineage>
        <taxon>Bacteria</taxon>
        <taxon>Pseudomonadati</taxon>
        <taxon>Pseudomonadota</taxon>
        <taxon>Alphaproteobacteria</taxon>
        <taxon>Rhodobacterales</taxon>
        <taxon>Paracoccaceae</taxon>
        <taxon>Vannielia</taxon>
    </lineage>
</organism>
<sequence length="279" mass="30756">MMPRPTSRPVTGPLTPATPKAPIELVPLARLASGGKWRTEAMRSYRMPLMLWFTRGQGRITVAGTTRGYGAHNAIFIPPRTMFGFEVTAQVYGTAVFFSEESGIDLPAEPCHLRVRDALAQGEITTLLETMQREIDGSRPARDKALTHQGGLLSVWIERQHAGAQDAVADSAARRLARRYTDAIERGLYTGQSVSDYAEGLGVTSTHLSRACRATCGRPASAILADRLGYEARRLLVETDMPVRRVAEMLGYRSSAYFSRLFHERTGLTPSGFRSTRRA</sequence>
<feature type="domain" description="HTH araC/xylS-type" evidence="4">
    <location>
        <begin position="178"/>
        <end position="276"/>
    </location>
</feature>
<dbReference type="Gene3D" id="1.10.10.60">
    <property type="entry name" value="Homeodomain-like"/>
    <property type="match status" value="1"/>
</dbReference>
<evidence type="ECO:0000313" key="6">
    <source>
        <dbReference type="Proteomes" id="UP000184932"/>
    </source>
</evidence>
<dbReference type="PRINTS" id="PR00032">
    <property type="entry name" value="HTHARAC"/>
</dbReference>
<dbReference type="PANTHER" id="PTHR43280">
    <property type="entry name" value="ARAC-FAMILY TRANSCRIPTIONAL REGULATOR"/>
    <property type="match status" value="1"/>
</dbReference>
<dbReference type="PANTHER" id="PTHR43280:SF32">
    <property type="entry name" value="TRANSCRIPTIONAL REGULATORY PROTEIN"/>
    <property type="match status" value="1"/>
</dbReference>
<dbReference type="SMART" id="SM00342">
    <property type="entry name" value="HTH_ARAC"/>
    <property type="match status" value="1"/>
</dbReference>
<dbReference type="STRING" id="1217970.SAMN05444002_1407"/>
<dbReference type="Proteomes" id="UP000184932">
    <property type="component" value="Unassembled WGS sequence"/>
</dbReference>
<evidence type="ECO:0000259" key="4">
    <source>
        <dbReference type="PROSITE" id="PS01124"/>
    </source>
</evidence>
<evidence type="ECO:0000313" key="5">
    <source>
        <dbReference type="EMBL" id="SIN90732.1"/>
    </source>
</evidence>
<dbReference type="InterPro" id="IPR018060">
    <property type="entry name" value="HTH_AraC"/>
</dbReference>
<keyword evidence="6" id="KW-1185">Reference proteome</keyword>
<dbReference type="RefSeq" id="WP_245794396.1">
    <property type="nucleotide sequence ID" value="NZ_FSRL01000001.1"/>
</dbReference>
<keyword evidence="3" id="KW-0804">Transcription</keyword>
<name>A0A1N6F608_9RHOB</name>
<dbReference type="GO" id="GO:0003700">
    <property type="term" value="F:DNA-binding transcription factor activity"/>
    <property type="evidence" value="ECO:0007669"/>
    <property type="project" value="InterPro"/>
</dbReference>
<reference evidence="6" key="1">
    <citation type="submission" date="2016-11" db="EMBL/GenBank/DDBJ databases">
        <authorList>
            <person name="Varghese N."/>
            <person name="Submissions S."/>
        </authorList>
    </citation>
    <scope>NUCLEOTIDE SEQUENCE [LARGE SCALE GENOMIC DNA]</scope>
    <source>
        <strain evidence="6">DSM 29440</strain>
    </source>
</reference>
<protein>
    <submittedName>
        <fullName evidence="5">AraC-type DNA-binding protein</fullName>
    </submittedName>
</protein>
<evidence type="ECO:0000256" key="2">
    <source>
        <dbReference type="ARBA" id="ARBA00023125"/>
    </source>
</evidence>